<reference evidence="2 3" key="1">
    <citation type="submission" date="2020-03" db="EMBL/GenBank/DDBJ databases">
        <title>Genomic Encyclopedia of Type Strains, Phase IV (KMG-IV): sequencing the most valuable type-strain genomes for metagenomic binning, comparative biology and taxonomic classification.</title>
        <authorList>
            <person name="Goeker M."/>
        </authorList>
    </citation>
    <scope>NUCLEOTIDE SEQUENCE [LARGE SCALE GENOMIC DNA]</scope>
    <source>
        <strain evidence="2 3">DSM 101599</strain>
    </source>
</reference>
<name>A0ABX0UCE9_9FLAO</name>
<dbReference type="Gene3D" id="2.40.160.60">
    <property type="entry name" value="Outer membrane protein transport protein (OMPP1/FadL/TodX)"/>
    <property type="match status" value="1"/>
</dbReference>
<keyword evidence="1" id="KW-0732">Signal</keyword>
<protein>
    <recommendedName>
        <fullName evidence="4">Long-chain fatty acid transport protein</fullName>
    </recommendedName>
</protein>
<dbReference type="RefSeq" id="WP_167185284.1">
    <property type="nucleotide sequence ID" value="NZ_JAASQL010000001.1"/>
</dbReference>
<sequence length="422" mass="45938">MKQNKNSVLIFIFSILISSVYAQEKQVSSLLSNYGLGTVFSEATVTEKAQGDLSVINNNTEEVISIANPALLSHLQLTSFTVSLNVLGSNVETQNSSYSASAISLSNLSLGIPLGPKGGVAIGLRANSAVGFEVESDNFYDYGNGGVNQAYFGIGYEVLKGLSLGAQISQYFGKTEKRQAFKGVQQSTVYDHNFNVSGTSVKLGAEYSYRLSERIEAKFGATGVLAYNVTATGTSRFFEAIQTDENIFSEIGDSAQEKNTEGTKKTPFKSVLGIGLGERNHWFAGLSYENQDALSYSGGPFNQTLSTATDRPLSFEASNKISLGGYIIPKKYALKNYFNRVAYRAGLKYENTGLVLNNSSVKNLGMSFGFGLPVGKRVSYLNLSFELGRIGDTSKNNYQEEYFNVGIDFSLSDKWFNKRVID</sequence>
<evidence type="ECO:0000313" key="3">
    <source>
        <dbReference type="Proteomes" id="UP000745859"/>
    </source>
</evidence>
<comment type="caution">
    <text evidence="2">The sequence shown here is derived from an EMBL/GenBank/DDBJ whole genome shotgun (WGS) entry which is preliminary data.</text>
</comment>
<feature type="signal peptide" evidence="1">
    <location>
        <begin position="1"/>
        <end position="22"/>
    </location>
</feature>
<evidence type="ECO:0000256" key="1">
    <source>
        <dbReference type="SAM" id="SignalP"/>
    </source>
</evidence>
<dbReference type="Proteomes" id="UP000745859">
    <property type="component" value="Unassembled WGS sequence"/>
</dbReference>
<evidence type="ECO:0000313" key="2">
    <source>
        <dbReference type="EMBL" id="NIJ44732.1"/>
    </source>
</evidence>
<organism evidence="2 3">
    <name type="scientific">Wenyingzhuangia heitensis</name>
    <dbReference type="NCBI Taxonomy" id="1487859"/>
    <lineage>
        <taxon>Bacteria</taxon>
        <taxon>Pseudomonadati</taxon>
        <taxon>Bacteroidota</taxon>
        <taxon>Flavobacteriia</taxon>
        <taxon>Flavobacteriales</taxon>
        <taxon>Flavobacteriaceae</taxon>
        <taxon>Wenyingzhuangia</taxon>
    </lineage>
</organism>
<feature type="chain" id="PRO_5047465201" description="Long-chain fatty acid transport protein" evidence="1">
    <location>
        <begin position="23"/>
        <end position="422"/>
    </location>
</feature>
<gene>
    <name evidence="2" type="ORF">FHR24_001171</name>
</gene>
<dbReference type="EMBL" id="JAASQL010000001">
    <property type="protein sequence ID" value="NIJ44732.1"/>
    <property type="molecule type" value="Genomic_DNA"/>
</dbReference>
<keyword evidence="3" id="KW-1185">Reference proteome</keyword>
<proteinExistence type="predicted"/>
<evidence type="ECO:0008006" key="4">
    <source>
        <dbReference type="Google" id="ProtNLM"/>
    </source>
</evidence>
<accession>A0ABX0UCE9</accession>